<sequence>MLASPAKTFADGMEPSVELDTTTVRVFADRVSVINEDLFIWAIIDGVLMICILCGNILTILAVRYHRRLRLLISNLFVLSLALSDIFVGLTLPYHLAFYMGNELGRHKHFCLLRFFILIIACSVSIWNLIAIAVDRYIAICYPLHYTRLMTKKVALVILGFGWCLAFLIATIPLIWNKWDTAMECEFDELLYPWYVAGVITPIFSLVWFCLLLVYWRIWREAAKHAKQLRAHNAQESSSDWKSVQVVLLIMGCFTLCWLPYFVVILTQIFALFDKNSPTLYKAVFSLAMANSMMNPVIYAWKNTSFRHAFTKLLTCRKPDQLDGPLTGDSPRNKSSKKDGSKSHQDTENAHNNRNGQNNGVSRSSQLSAAESVAQINENEITVISSLHEEAVHNHTIQLALGVPNSRDCSTMTGPASITTHIIKGNVIINNYNLYESFLDVKNENNRKNGSFSSKSSATKETDDSMQSREKQTSENDKTNDDNHNCDIGDDMGTTNPCFQEDITRL</sequence>
<dbReference type="Proteomes" id="UP000069940">
    <property type="component" value="Unassembled WGS sequence"/>
</dbReference>
<dbReference type="Gene3D" id="1.20.1070.10">
    <property type="entry name" value="Rhodopsin 7-helix transmembrane proteins"/>
    <property type="match status" value="1"/>
</dbReference>
<feature type="transmembrane region" description="Helical" evidence="12">
    <location>
        <begin position="279"/>
        <end position="301"/>
    </location>
</feature>
<feature type="region of interest" description="Disordered" evidence="11">
    <location>
        <begin position="321"/>
        <end position="371"/>
    </location>
</feature>
<feature type="compositionally biased region" description="Low complexity" evidence="11">
    <location>
        <begin position="352"/>
        <end position="366"/>
    </location>
</feature>
<dbReference type="SMART" id="SM01381">
    <property type="entry name" value="7TM_GPCR_Srsx"/>
    <property type="match status" value="1"/>
</dbReference>
<dbReference type="PANTHER" id="PTHR24249">
    <property type="entry name" value="HISTAMINE RECEPTOR-RELATED G-PROTEIN COUPLED RECEPTOR"/>
    <property type="match status" value="1"/>
</dbReference>
<evidence type="ECO:0000259" key="13">
    <source>
        <dbReference type="PROSITE" id="PS50262"/>
    </source>
</evidence>
<evidence type="ECO:0000256" key="7">
    <source>
        <dbReference type="ARBA" id="ARBA00023136"/>
    </source>
</evidence>
<accession>A0ABM1ZXQ4</accession>
<feature type="transmembrane region" description="Helical" evidence="12">
    <location>
        <begin position="246"/>
        <end position="273"/>
    </location>
</feature>
<keyword evidence="4 10" id="KW-0812">Transmembrane</keyword>
<protein>
    <recommendedName>
        <fullName evidence="13">G-protein coupled receptors family 1 profile domain-containing protein</fullName>
    </recommendedName>
</protein>
<feature type="transmembrane region" description="Helical" evidence="12">
    <location>
        <begin position="38"/>
        <end position="63"/>
    </location>
</feature>
<feature type="transmembrane region" description="Helical" evidence="12">
    <location>
        <begin position="196"/>
        <end position="218"/>
    </location>
</feature>
<keyword evidence="9 10" id="KW-0807">Transducer</keyword>
<keyword evidence="5 12" id="KW-1133">Transmembrane helix</keyword>
<dbReference type="PROSITE" id="PS00237">
    <property type="entry name" value="G_PROTEIN_RECEP_F1_1"/>
    <property type="match status" value="1"/>
</dbReference>
<organism evidence="14 15">
    <name type="scientific">Aedes albopictus</name>
    <name type="common">Asian tiger mosquito</name>
    <name type="synonym">Stegomyia albopicta</name>
    <dbReference type="NCBI Taxonomy" id="7160"/>
    <lineage>
        <taxon>Eukaryota</taxon>
        <taxon>Metazoa</taxon>
        <taxon>Ecdysozoa</taxon>
        <taxon>Arthropoda</taxon>
        <taxon>Hexapoda</taxon>
        <taxon>Insecta</taxon>
        <taxon>Pterygota</taxon>
        <taxon>Neoptera</taxon>
        <taxon>Endopterygota</taxon>
        <taxon>Diptera</taxon>
        <taxon>Nematocera</taxon>
        <taxon>Culicoidea</taxon>
        <taxon>Culicidae</taxon>
        <taxon>Culicinae</taxon>
        <taxon>Aedini</taxon>
        <taxon>Aedes</taxon>
        <taxon>Stegomyia</taxon>
    </lineage>
</organism>
<evidence type="ECO:0000256" key="12">
    <source>
        <dbReference type="SAM" id="Phobius"/>
    </source>
</evidence>
<comment type="subcellular location">
    <subcellularLocation>
        <location evidence="1">Cell membrane</location>
        <topology evidence="1">Multi-pass membrane protein</topology>
    </subcellularLocation>
</comment>
<dbReference type="PROSITE" id="PS50262">
    <property type="entry name" value="G_PROTEIN_RECEP_F1_2"/>
    <property type="match status" value="1"/>
</dbReference>
<evidence type="ECO:0000256" key="9">
    <source>
        <dbReference type="ARBA" id="ARBA00023224"/>
    </source>
</evidence>
<evidence type="ECO:0000256" key="6">
    <source>
        <dbReference type="ARBA" id="ARBA00023040"/>
    </source>
</evidence>
<dbReference type="PRINTS" id="PR00237">
    <property type="entry name" value="GPCRRHODOPSN"/>
</dbReference>
<feature type="transmembrane region" description="Helical" evidence="12">
    <location>
        <begin position="154"/>
        <end position="176"/>
    </location>
</feature>
<reference evidence="14" key="2">
    <citation type="submission" date="2025-05" db="UniProtKB">
        <authorList>
            <consortium name="EnsemblMetazoa"/>
        </authorList>
    </citation>
    <scope>IDENTIFICATION</scope>
    <source>
        <strain evidence="14">Foshan</strain>
    </source>
</reference>
<evidence type="ECO:0000256" key="10">
    <source>
        <dbReference type="RuleBase" id="RU000688"/>
    </source>
</evidence>
<feature type="domain" description="G-protein coupled receptors family 1 profile" evidence="13">
    <location>
        <begin position="55"/>
        <end position="299"/>
    </location>
</feature>
<evidence type="ECO:0000256" key="4">
    <source>
        <dbReference type="ARBA" id="ARBA00022692"/>
    </source>
</evidence>
<name>A0ABM1ZXQ4_AEDAL</name>
<keyword evidence="3" id="KW-1003">Cell membrane</keyword>
<dbReference type="EnsemblMetazoa" id="AALFPA23_022603.R33542">
    <property type="protein sequence ID" value="AALFPA23_022603.P33542"/>
    <property type="gene ID" value="AALFPA23_022603"/>
</dbReference>
<dbReference type="PANTHER" id="PTHR24249:SF414">
    <property type="entry name" value="LP14436P"/>
    <property type="match status" value="1"/>
</dbReference>
<keyword evidence="6 10" id="KW-0297">G-protein coupled receptor</keyword>
<evidence type="ECO:0000313" key="15">
    <source>
        <dbReference type="Proteomes" id="UP000069940"/>
    </source>
</evidence>
<dbReference type="InterPro" id="IPR050569">
    <property type="entry name" value="TAAR"/>
</dbReference>
<evidence type="ECO:0000256" key="11">
    <source>
        <dbReference type="SAM" id="MobiDB-lite"/>
    </source>
</evidence>
<evidence type="ECO:0000256" key="2">
    <source>
        <dbReference type="ARBA" id="ARBA00010663"/>
    </source>
</evidence>
<feature type="transmembrane region" description="Helical" evidence="12">
    <location>
        <begin position="75"/>
        <end position="100"/>
    </location>
</feature>
<evidence type="ECO:0000256" key="8">
    <source>
        <dbReference type="ARBA" id="ARBA00023170"/>
    </source>
</evidence>
<evidence type="ECO:0000313" key="14">
    <source>
        <dbReference type="EnsemblMetazoa" id="AALFPA23_022603.P33542"/>
    </source>
</evidence>
<evidence type="ECO:0000256" key="3">
    <source>
        <dbReference type="ARBA" id="ARBA00022475"/>
    </source>
</evidence>
<dbReference type="InterPro" id="IPR000276">
    <property type="entry name" value="GPCR_Rhodpsn"/>
</dbReference>
<evidence type="ECO:0000256" key="5">
    <source>
        <dbReference type="ARBA" id="ARBA00022989"/>
    </source>
</evidence>
<comment type="similarity">
    <text evidence="2 10">Belongs to the G-protein coupled receptor 1 family.</text>
</comment>
<dbReference type="RefSeq" id="XP_029717843.2">
    <property type="nucleotide sequence ID" value="XM_029861983.2"/>
</dbReference>
<keyword evidence="8 10" id="KW-0675">Receptor</keyword>
<dbReference type="InterPro" id="IPR017452">
    <property type="entry name" value="GPCR_Rhodpsn_7TM"/>
</dbReference>
<dbReference type="CDD" id="cd00637">
    <property type="entry name" value="7tm_classA_rhodopsin-like"/>
    <property type="match status" value="1"/>
</dbReference>
<keyword evidence="15" id="KW-1185">Reference proteome</keyword>
<feature type="region of interest" description="Disordered" evidence="11">
    <location>
        <begin position="444"/>
        <end position="506"/>
    </location>
</feature>
<reference evidence="15" key="1">
    <citation type="journal article" date="2015" name="Proc. Natl. Acad. Sci. U.S.A.">
        <title>Genome sequence of the Asian Tiger mosquito, Aedes albopictus, reveals insights into its biology, genetics, and evolution.</title>
        <authorList>
            <person name="Chen X.G."/>
            <person name="Jiang X."/>
            <person name="Gu J."/>
            <person name="Xu M."/>
            <person name="Wu Y."/>
            <person name="Deng Y."/>
            <person name="Zhang C."/>
            <person name="Bonizzoni M."/>
            <person name="Dermauw W."/>
            <person name="Vontas J."/>
            <person name="Armbruster P."/>
            <person name="Huang X."/>
            <person name="Yang Y."/>
            <person name="Zhang H."/>
            <person name="He W."/>
            <person name="Peng H."/>
            <person name="Liu Y."/>
            <person name="Wu K."/>
            <person name="Chen J."/>
            <person name="Lirakis M."/>
            <person name="Topalis P."/>
            <person name="Van Leeuwen T."/>
            <person name="Hall A.B."/>
            <person name="Jiang X."/>
            <person name="Thorpe C."/>
            <person name="Mueller R.L."/>
            <person name="Sun C."/>
            <person name="Waterhouse R.M."/>
            <person name="Yan G."/>
            <person name="Tu Z.J."/>
            <person name="Fang X."/>
            <person name="James A.A."/>
        </authorList>
    </citation>
    <scope>NUCLEOTIDE SEQUENCE [LARGE SCALE GENOMIC DNA]</scope>
    <source>
        <strain evidence="15">Foshan</strain>
    </source>
</reference>
<feature type="transmembrane region" description="Helical" evidence="12">
    <location>
        <begin position="112"/>
        <end position="134"/>
    </location>
</feature>
<dbReference type="SUPFAM" id="SSF81321">
    <property type="entry name" value="Family A G protein-coupled receptor-like"/>
    <property type="match status" value="1"/>
</dbReference>
<proteinExistence type="inferred from homology"/>
<dbReference type="Pfam" id="PF00001">
    <property type="entry name" value="7tm_1"/>
    <property type="match status" value="1"/>
</dbReference>
<feature type="compositionally biased region" description="Basic and acidic residues" evidence="11">
    <location>
        <begin position="458"/>
        <end position="487"/>
    </location>
</feature>
<keyword evidence="7 12" id="KW-0472">Membrane</keyword>
<feature type="compositionally biased region" description="Basic and acidic residues" evidence="11">
    <location>
        <begin position="336"/>
        <end position="351"/>
    </location>
</feature>
<feature type="compositionally biased region" description="Polar residues" evidence="11">
    <location>
        <begin position="448"/>
        <end position="457"/>
    </location>
</feature>
<dbReference type="GeneID" id="109431450"/>
<evidence type="ECO:0000256" key="1">
    <source>
        <dbReference type="ARBA" id="ARBA00004651"/>
    </source>
</evidence>